<comment type="caution">
    <text evidence="1">The sequence shown here is derived from an EMBL/GenBank/DDBJ whole genome shotgun (WGS) entry which is preliminary data.</text>
</comment>
<gene>
    <name evidence="1" type="ORF">Tco_0953141</name>
</gene>
<dbReference type="EMBL" id="BQNB010015812">
    <property type="protein sequence ID" value="GJT44426.1"/>
    <property type="molecule type" value="Genomic_DNA"/>
</dbReference>
<evidence type="ECO:0000313" key="2">
    <source>
        <dbReference type="Proteomes" id="UP001151760"/>
    </source>
</evidence>
<keyword evidence="2" id="KW-1185">Reference proteome</keyword>
<protein>
    <recommendedName>
        <fullName evidence="3">RNA-directed DNA polymerase, eukaryota</fullName>
    </recommendedName>
</protein>
<organism evidence="1 2">
    <name type="scientific">Tanacetum coccineum</name>
    <dbReference type="NCBI Taxonomy" id="301880"/>
    <lineage>
        <taxon>Eukaryota</taxon>
        <taxon>Viridiplantae</taxon>
        <taxon>Streptophyta</taxon>
        <taxon>Embryophyta</taxon>
        <taxon>Tracheophyta</taxon>
        <taxon>Spermatophyta</taxon>
        <taxon>Magnoliopsida</taxon>
        <taxon>eudicotyledons</taxon>
        <taxon>Gunneridae</taxon>
        <taxon>Pentapetalae</taxon>
        <taxon>asterids</taxon>
        <taxon>campanulids</taxon>
        <taxon>Asterales</taxon>
        <taxon>Asteraceae</taxon>
        <taxon>Asteroideae</taxon>
        <taxon>Anthemideae</taxon>
        <taxon>Anthemidinae</taxon>
        <taxon>Tanacetum</taxon>
    </lineage>
</organism>
<name>A0ABQ5DZ20_9ASTR</name>
<evidence type="ECO:0008006" key="3">
    <source>
        <dbReference type="Google" id="ProtNLM"/>
    </source>
</evidence>
<reference evidence="1" key="2">
    <citation type="submission" date="2022-01" db="EMBL/GenBank/DDBJ databases">
        <authorList>
            <person name="Yamashiro T."/>
            <person name="Shiraishi A."/>
            <person name="Satake H."/>
            <person name="Nakayama K."/>
        </authorList>
    </citation>
    <scope>NUCLEOTIDE SEQUENCE</scope>
</reference>
<dbReference type="Proteomes" id="UP001151760">
    <property type="component" value="Unassembled WGS sequence"/>
</dbReference>
<evidence type="ECO:0000313" key="1">
    <source>
        <dbReference type="EMBL" id="GJT44426.1"/>
    </source>
</evidence>
<reference evidence="1" key="1">
    <citation type="journal article" date="2022" name="Int. J. Mol. Sci.">
        <title>Draft Genome of Tanacetum Coccineum: Genomic Comparison of Closely Related Tanacetum-Family Plants.</title>
        <authorList>
            <person name="Yamashiro T."/>
            <person name="Shiraishi A."/>
            <person name="Nakayama K."/>
            <person name="Satake H."/>
        </authorList>
    </citation>
    <scope>NUCLEOTIDE SEQUENCE</scope>
</reference>
<proteinExistence type="predicted"/>
<accession>A0ABQ5DZ20</accession>
<sequence length="290" mass="32257">MTEVSFNSVGDSLGNIKRGDCFGVLDEMILFGRAMVVFYARGCGKKISNPSLIAKGDECKTAGFMESGSLGKTMLLVVSIFAPQQPSLRRVLWEYLLILLGRWNGEAILMGDYNEVRTNVERRACILSVCKVKQLLEVVFKAFSVTGFYIHKSQIWGSGGLAGYRVEDMASSLVCTLMEKQVSLFGVMVGLGWTRHKGLGDWFLSTSNDRWYSPLSSSGGMSVIVTRLAIDDLVLPYHAEPTRLEVLHRVCIGGRVRFPALAFVLRMGSSSVLFFRLRVEFKVLARCLLR</sequence>